<dbReference type="OrthoDB" id="9782449at2"/>
<keyword evidence="2" id="KW-1185">Reference proteome</keyword>
<gene>
    <name evidence="1" type="ORF">BLTE_25330</name>
</gene>
<dbReference type="GO" id="GO:0050308">
    <property type="term" value="F:sugar-phosphatase activity"/>
    <property type="evidence" value="ECO:0007669"/>
    <property type="project" value="TreeGrafter"/>
</dbReference>
<reference evidence="1 2" key="1">
    <citation type="submission" date="2018-08" db="EMBL/GenBank/DDBJ databases">
        <title>Complete genome sequencing of Blastochloris tepida GI.</title>
        <authorList>
            <person name="Tsukatani Y."/>
            <person name="Mori H."/>
        </authorList>
    </citation>
    <scope>NUCLEOTIDE SEQUENCE [LARGE SCALE GENOMIC DNA]</scope>
    <source>
        <strain evidence="1 2">GI</strain>
    </source>
</reference>
<evidence type="ECO:0000313" key="2">
    <source>
        <dbReference type="Proteomes" id="UP000266934"/>
    </source>
</evidence>
<organism evidence="1 2">
    <name type="scientific">Blastochloris tepida</name>
    <dbReference type="NCBI Taxonomy" id="2233851"/>
    <lineage>
        <taxon>Bacteria</taxon>
        <taxon>Pseudomonadati</taxon>
        <taxon>Pseudomonadota</taxon>
        <taxon>Alphaproteobacteria</taxon>
        <taxon>Hyphomicrobiales</taxon>
        <taxon>Blastochloridaceae</taxon>
        <taxon>Blastochloris</taxon>
    </lineage>
</organism>
<evidence type="ECO:0000313" key="1">
    <source>
        <dbReference type="EMBL" id="BBF93848.1"/>
    </source>
</evidence>
<dbReference type="InterPro" id="IPR023214">
    <property type="entry name" value="HAD_sf"/>
</dbReference>
<dbReference type="Gene3D" id="3.40.50.1000">
    <property type="entry name" value="HAD superfamily/HAD-like"/>
    <property type="match status" value="1"/>
</dbReference>
<dbReference type="AlphaFoldDB" id="A0A348G2R5"/>
<dbReference type="InterPro" id="IPR023198">
    <property type="entry name" value="PGP-like_dom2"/>
</dbReference>
<name>A0A348G2R5_9HYPH</name>
<dbReference type="PANTHER" id="PTHR43481:SF4">
    <property type="entry name" value="GLYCEROL-1-PHOSPHATE PHOSPHOHYDROLASE 1-RELATED"/>
    <property type="match status" value="1"/>
</dbReference>
<dbReference type="EMBL" id="AP018907">
    <property type="protein sequence ID" value="BBF93848.1"/>
    <property type="molecule type" value="Genomic_DNA"/>
</dbReference>
<dbReference type="KEGG" id="blag:BLTE_25330"/>
<dbReference type="InterPro" id="IPR006439">
    <property type="entry name" value="HAD-SF_hydro_IA"/>
</dbReference>
<dbReference type="PRINTS" id="PR00413">
    <property type="entry name" value="HADHALOGNASE"/>
</dbReference>
<evidence type="ECO:0008006" key="3">
    <source>
        <dbReference type="Google" id="ProtNLM"/>
    </source>
</evidence>
<proteinExistence type="predicted"/>
<dbReference type="Gene3D" id="1.10.150.240">
    <property type="entry name" value="Putative phosphatase, domain 2"/>
    <property type="match status" value="1"/>
</dbReference>
<dbReference type="InterPro" id="IPR036412">
    <property type="entry name" value="HAD-like_sf"/>
</dbReference>
<sequence>MTVRAVLVDLDGTLADTEAANAAAYAEALAEVGVGVGIGELARRAHGRHWSQFLPDILAGAGNPSAPDAVAERKKRIYEARLAHIRINHPLVSLIAFVRPLCRTGLVTTAAAGTVTSLLACHGLGGHFDVVVTGDDVEQRKPHPEAYLRAADLLGVAPQECLAFEDSDVGVAAAKAAGAHVIRVTAPAA</sequence>
<dbReference type="InterPro" id="IPR051806">
    <property type="entry name" value="HAD-like_SPP"/>
</dbReference>
<dbReference type="SFLD" id="SFLDG01129">
    <property type="entry name" value="C1.5:_HAD__Beta-PGM__Phosphata"/>
    <property type="match status" value="1"/>
</dbReference>
<dbReference type="Proteomes" id="UP000266934">
    <property type="component" value="Chromosome"/>
</dbReference>
<dbReference type="NCBIfam" id="TIGR01509">
    <property type="entry name" value="HAD-SF-IA-v3"/>
    <property type="match status" value="1"/>
</dbReference>
<dbReference type="SFLD" id="SFLDS00003">
    <property type="entry name" value="Haloacid_Dehalogenase"/>
    <property type="match status" value="1"/>
</dbReference>
<dbReference type="Pfam" id="PF00702">
    <property type="entry name" value="Hydrolase"/>
    <property type="match status" value="1"/>
</dbReference>
<dbReference type="RefSeq" id="WP_126401035.1">
    <property type="nucleotide sequence ID" value="NZ_AP018907.1"/>
</dbReference>
<protein>
    <recommendedName>
        <fullName evidence="3">Haloacid dehalogenase</fullName>
    </recommendedName>
</protein>
<accession>A0A348G2R5</accession>
<dbReference type="PANTHER" id="PTHR43481">
    <property type="entry name" value="FRUCTOSE-1-PHOSPHATE PHOSPHATASE"/>
    <property type="match status" value="1"/>
</dbReference>
<dbReference type="SUPFAM" id="SSF56784">
    <property type="entry name" value="HAD-like"/>
    <property type="match status" value="1"/>
</dbReference>